<name>A0A836IJQ9_9TRYP</name>
<evidence type="ECO:0000313" key="2">
    <source>
        <dbReference type="EMBL" id="KAG5496108.1"/>
    </source>
</evidence>
<evidence type="ECO:0000256" key="1">
    <source>
        <dbReference type="SAM" id="MobiDB-lite"/>
    </source>
</evidence>
<feature type="region of interest" description="Disordered" evidence="1">
    <location>
        <begin position="1"/>
        <end position="67"/>
    </location>
</feature>
<evidence type="ECO:0000313" key="3">
    <source>
        <dbReference type="Proteomes" id="UP000674318"/>
    </source>
</evidence>
<dbReference type="RefSeq" id="XP_067754591.1">
    <property type="nucleotide sequence ID" value="XM_067898434.1"/>
</dbReference>
<dbReference type="Proteomes" id="UP000674318">
    <property type="component" value="Chromosome 32"/>
</dbReference>
<dbReference type="PANTHER" id="PTHR39666">
    <property type="entry name" value="RANBP2-TYPE DOMAIN-CONTAINING PROTEIN"/>
    <property type="match status" value="1"/>
</dbReference>
<dbReference type="PANTHER" id="PTHR39666:SF4">
    <property type="match status" value="1"/>
</dbReference>
<dbReference type="EMBL" id="JAFJZO010000032">
    <property type="protein sequence ID" value="KAG5496108.1"/>
    <property type="molecule type" value="Genomic_DNA"/>
</dbReference>
<dbReference type="GeneID" id="94288511"/>
<reference evidence="2 3" key="1">
    <citation type="submission" date="2021-02" db="EMBL/GenBank/DDBJ databases">
        <title>Porcisia hertigi Genome sequencing and assembly.</title>
        <authorList>
            <person name="Almutairi H."/>
            <person name="Gatherer D."/>
        </authorList>
    </citation>
    <scope>NUCLEOTIDE SEQUENCE [LARGE SCALE GENOMIC DNA]</scope>
    <source>
        <strain evidence="2 3">C119</strain>
    </source>
</reference>
<organism evidence="2 3">
    <name type="scientific">Porcisia hertigi</name>
    <dbReference type="NCBI Taxonomy" id="2761500"/>
    <lineage>
        <taxon>Eukaryota</taxon>
        <taxon>Discoba</taxon>
        <taxon>Euglenozoa</taxon>
        <taxon>Kinetoplastea</taxon>
        <taxon>Metakinetoplastina</taxon>
        <taxon>Trypanosomatida</taxon>
        <taxon>Trypanosomatidae</taxon>
        <taxon>Leishmaniinae</taxon>
        <taxon>Porcisia</taxon>
    </lineage>
</organism>
<sequence length="384" mass="43632">MSASGTTKPNEQNAPRNARNVSFHPESTFHEQHNVVSHRLSHASEPGCESRESNSGYAAQDGGNTASEGIRRSYYKRLHRFYEKYNPQKLCNVEKLLFECRGEEEQLFAILVGKYGQEPNDDSTNDSDNSVFSSEGDSVMHYSGKRHQFPKRVKPEEGNTDCETPYWAGASSLISERDLLALLQNLETRNAELQKCYIGVFAQHPTECWNGMAYITRAEGIAPADTVFLGHIWVGTLGSGKALVHEGKKFHRTSLYCTEECQRKGNHERWRLSVYRSDLNYFILLRTVWDPVVVPEPLPLNRSHLSERELHSSLDALPTRFSSMSSIDSTSSSGRQPLQPQQSQRSVTTALSQFTQMLEEVESRIMKRLDVLERRISHLESMSR</sequence>
<feature type="region of interest" description="Disordered" evidence="1">
    <location>
        <begin position="323"/>
        <end position="346"/>
    </location>
</feature>
<keyword evidence="3" id="KW-1185">Reference proteome</keyword>
<dbReference type="OrthoDB" id="277199at2759"/>
<dbReference type="AlphaFoldDB" id="A0A836IJQ9"/>
<proteinExistence type="predicted"/>
<gene>
    <name evidence="2" type="ORF">JKF63_02409</name>
</gene>
<feature type="compositionally biased region" description="Polar residues" evidence="1">
    <location>
        <begin position="53"/>
        <end position="67"/>
    </location>
</feature>
<feature type="compositionally biased region" description="Polar residues" evidence="1">
    <location>
        <begin position="1"/>
        <end position="15"/>
    </location>
</feature>
<accession>A0A836IJQ9</accession>
<comment type="caution">
    <text evidence="2">The sequence shown here is derived from an EMBL/GenBank/DDBJ whole genome shotgun (WGS) entry which is preliminary data.</text>
</comment>
<protein>
    <submittedName>
        <fullName evidence="2">Uncharacterized protein</fullName>
    </submittedName>
</protein>
<dbReference type="KEGG" id="phet:94288511"/>